<proteinExistence type="predicted"/>
<name>A0A1I8QAF3_STOCA</name>
<dbReference type="AlphaFoldDB" id="A0A1I8QAF3"/>
<dbReference type="GO" id="GO:0005886">
    <property type="term" value="C:plasma membrane"/>
    <property type="evidence" value="ECO:0007669"/>
    <property type="project" value="UniProtKB-SubCell"/>
</dbReference>
<evidence type="ECO:0000259" key="10">
    <source>
        <dbReference type="Pfam" id="PF24061"/>
    </source>
</evidence>
<organism evidence="11 12">
    <name type="scientific">Stomoxys calcitrans</name>
    <name type="common">Stable fly</name>
    <name type="synonym">Conops calcitrans</name>
    <dbReference type="NCBI Taxonomy" id="35570"/>
    <lineage>
        <taxon>Eukaryota</taxon>
        <taxon>Metazoa</taxon>
        <taxon>Ecdysozoa</taxon>
        <taxon>Arthropoda</taxon>
        <taxon>Hexapoda</taxon>
        <taxon>Insecta</taxon>
        <taxon>Pterygota</taxon>
        <taxon>Neoptera</taxon>
        <taxon>Endopterygota</taxon>
        <taxon>Diptera</taxon>
        <taxon>Brachycera</taxon>
        <taxon>Muscomorpha</taxon>
        <taxon>Muscoidea</taxon>
        <taxon>Muscidae</taxon>
        <taxon>Stomoxys</taxon>
    </lineage>
</organism>
<evidence type="ECO:0000256" key="1">
    <source>
        <dbReference type="ARBA" id="ARBA00004651"/>
    </source>
</evidence>
<dbReference type="EnsemblMetazoa" id="SCAU015339-RA">
    <property type="protein sequence ID" value="SCAU015339-PA"/>
    <property type="gene ID" value="SCAU015339"/>
</dbReference>
<feature type="signal peptide" evidence="9">
    <location>
        <begin position="1"/>
        <end position="22"/>
    </location>
</feature>
<dbReference type="InterPro" id="IPR056198">
    <property type="entry name" value="LBD_receptor"/>
</dbReference>
<evidence type="ECO:0000256" key="5">
    <source>
        <dbReference type="ARBA" id="ARBA00023136"/>
    </source>
</evidence>
<keyword evidence="5 8" id="KW-0472">Membrane</keyword>
<evidence type="ECO:0000256" key="9">
    <source>
        <dbReference type="SAM" id="SignalP"/>
    </source>
</evidence>
<keyword evidence="12" id="KW-1185">Reference proteome</keyword>
<dbReference type="VEuPathDB" id="VectorBase:SCAU015339"/>
<dbReference type="InterPro" id="IPR052192">
    <property type="entry name" value="Insect_Ionotropic_Sensory_Rcpt"/>
</dbReference>
<feature type="transmembrane region" description="Helical" evidence="8">
    <location>
        <begin position="603"/>
        <end position="622"/>
    </location>
</feature>
<reference evidence="11" key="1">
    <citation type="submission" date="2020-05" db="UniProtKB">
        <authorList>
            <consortium name="EnsemblMetazoa"/>
        </authorList>
    </citation>
    <scope>IDENTIFICATION</scope>
    <source>
        <strain evidence="11">USDA</strain>
    </source>
</reference>
<keyword evidence="2" id="KW-1003">Cell membrane</keyword>
<feature type="domain" description="Putative ionotropic receptor ligand binding" evidence="10">
    <location>
        <begin position="35"/>
        <end position="226"/>
    </location>
</feature>
<dbReference type="SUPFAM" id="SSF53850">
    <property type="entry name" value="Periplasmic binding protein-like II"/>
    <property type="match status" value="1"/>
</dbReference>
<evidence type="ECO:0000313" key="11">
    <source>
        <dbReference type="EnsemblMetazoa" id="SCAU015339-PA"/>
    </source>
</evidence>
<protein>
    <recommendedName>
        <fullName evidence="10">Putative ionotropic receptor ligand binding domain-containing protein</fullName>
    </recommendedName>
</protein>
<comment type="subcellular location">
    <subcellularLocation>
        <location evidence="1">Cell membrane</location>
        <topology evidence="1">Multi-pass membrane protein</topology>
    </subcellularLocation>
</comment>
<keyword evidence="9" id="KW-0732">Signal</keyword>
<accession>A0A1I8QAF3</accession>
<keyword evidence="3 8" id="KW-0812">Transmembrane</keyword>
<evidence type="ECO:0000256" key="8">
    <source>
        <dbReference type="SAM" id="Phobius"/>
    </source>
</evidence>
<keyword evidence="4 8" id="KW-1133">Transmembrane helix</keyword>
<keyword evidence="7" id="KW-0325">Glycoprotein</keyword>
<evidence type="ECO:0000256" key="6">
    <source>
        <dbReference type="ARBA" id="ARBA00023170"/>
    </source>
</evidence>
<evidence type="ECO:0000256" key="4">
    <source>
        <dbReference type="ARBA" id="ARBA00022989"/>
    </source>
</evidence>
<keyword evidence="6" id="KW-0675">Receptor</keyword>
<dbReference type="Proteomes" id="UP000095300">
    <property type="component" value="Unassembled WGS sequence"/>
</dbReference>
<evidence type="ECO:0000313" key="12">
    <source>
        <dbReference type="Proteomes" id="UP000095300"/>
    </source>
</evidence>
<dbReference type="Pfam" id="PF24061">
    <property type="entry name" value="LBD_receptor"/>
    <property type="match status" value="1"/>
</dbReference>
<evidence type="ECO:0000256" key="7">
    <source>
        <dbReference type="ARBA" id="ARBA00023180"/>
    </source>
</evidence>
<dbReference type="PANTHER" id="PTHR42643:SF37">
    <property type="entry name" value="IONOTROPIC RECEPTOR 11A-RELATED"/>
    <property type="match status" value="1"/>
</dbReference>
<dbReference type="PANTHER" id="PTHR42643">
    <property type="entry name" value="IONOTROPIC RECEPTOR 20A-RELATED"/>
    <property type="match status" value="1"/>
</dbReference>
<feature type="transmembrane region" description="Helical" evidence="8">
    <location>
        <begin position="362"/>
        <end position="381"/>
    </location>
</feature>
<evidence type="ECO:0000256" key="3">
    <source>
        <dbReference type="ARBA" id="ARBA00022692"/>
    </source>
</evidence>
<sequence>MLRKFKWCLIFLFCLYLSPTHGSEDSVLKKIAIAKNNSHLLEYANVVRYMVTKFIGNYTNTLIIMETCAISCDEHRLYHTTVLRYLLDNLNYTLAIQLFFGYPDDRPWDYNMLLVASYWDFEALRFRIPENEHERQFYIFIVLTWFLDDQASYYDDLYGIFCTCHYFNIKNVIIMNKPLNQNYFSFFSYSIYATDQCNENVTIEEINRYENGQLQKPFLFPDHQNNFHGCSLTICGHVIPPLIIFNGDANNEEHLKDIQRLRGIEGDILKLVARTMNLKLQLRLTPNTYSEKDGSRNSTGCFIDLEQNLAHMAIGGLSPLMSQSYKFSISYAHHTSPYVFIIRGGRPFGPIKQLLRPLEPKAWLAILLQLVISIVAIEMVLRFAKPSWRNFIFGPHNRHPIRNLFVSLMGNPLPSCNIPGKNFARFILMAWLLWCFELRNFYQGKLFDSLRLVKRAPSPRTIGELIERDYHLLTFFRSDLYPENKTEIVRNRANRLDLVNQSERHLTATAMLDYLAHYNMMHWNSTSLTYVEETIYNYHCVMFFPKHSMLLASFNSKFKMLSDAGITSHIGRKYIHPYFYNTKANMHARELPQISHKNLAGLYYIYAGMSVFSMFVFILELLSKCLGKLKGVLDYLH</sequence>
<feature type="chain" id="PRO_5015907405" description="Putative ionotropic receptor ligand binding domain-containing protein" evidence="9">
    <location>
        <begin position="23"/>
        <end position="637"/>
    </location>
</feature>
<evidence type="ECO:0000256" key="2">
    <source>
        <dbReference type="ARBA" id="ARBA00022475"/>
    </source>
</evidence>
<dbReference type="Gene3D" id="3.40.190.10">
    <property type="entry name" value="Periplasmic binding protein-like II"/>
    <property type="match status" value="1"/>
</dbReference>
<dbReference type="Gene3D" id="1.10.287.70">
    <property type="match status" value="1"/>
</dbReference>